<dbReference type="eggNOG" id="COG1295">
    <property type="taxonomic scope" value="Bacteria"/>
</dbReference>
<protein>
    <submittedName>
        <fullName evidence="7">Putative membrane protein</fullName>
    </submittedName>
</protein>
<keyword evidence="8" id="KW-1185">Reference proteome</keyword>
<dbReference type="HOGENOM" id="CLU_045539_4_2_10"/>
<keyword evidence="5 6" id="KW-0472">Membrane</keyword>
<dbReference type="PIRSF" id="PIRSF035875">
    <property type="entry name" value="RNase_BN"/>
    <property type="match status" value="1"/>
</dbReference>
<sequence length="331" mass="38212">MRKKIQERLTKTSHRIRNHRRVEGFERFLENIYFRKNPEFNLYLILGIFFSKIQKDAVPDRASGIAFNLTLAIFPFVIFLFTLIPYLQIPDLEERIFTELNAIVPNGIYAFIDTTIYDIVSKQRGGLLSFGFVAALFAATSGTVGFMDAFSRSQRIIDKRNFFHKRVTALSLTLIFTVLLLLTIILIIVGEHLLNLLIVKGFMSQNGLYYSIQILRYIVAFLIILLTISMLYRFAPALKIPWRTYGVGAVLASFSCVLVSVGFSSYINYFNTYNKLYGSIGAFIGFMFWLFAISLVVLFGFEINVSIEKSRKIAIRRHRVWRENMAKDLNY</sequence>
<evidence type="ECO:0000256" key="2">
    <source>
        <dbReference type="ARBA" id="ARBA00022475"/>
    </source>
</evidence>
<dbReference type="AlphaFoldDB" id="I4AMT2"/>
<dbReference type="GO" id="GO:0005886">
    <property type="term" value="C:plasma membrane"/>
    <property type="evidence" value="ECO:0007669"/>
    <property type="project" value="UniProtKB-SubCell"/>
</dbReference>
<evidence type="ECO:0000256" key="4">
    <source>
        <dbReference type="ARBA" id="ARBA00022989"/>
    </source>
</evidence>
<feature type="transmembrane region" description="Helical" evidence="6">
    <location>
        <begin position="127"/>
        <end position="146"/>
    </location>
</feature>
<feature type="transmembrane region" description="Helical" evidence="6">
    <location>
        <begin position="167"/>
        <end position="189"/>
    </location>
</feature>
<dbReference type="InterPro" id="IPR017039">
    <property type="entry name" value="Virul_fac_BrkB"/>
</dbReference>
<dbReference type="PANTHER" id="PTHR30213:SF0">
    <property type="entry name" value="UPF0761 MEMBRANE PROTEIN YIHY"/>
    <property type="match status" value="1"/>
</dbReference>
<dbReference type="OrthoDB" id="977385at2"/>
<dbReference type="NCBIfam" id="TIGR00765">
    <property type="entry name" value="yihY_not_rbn"/>
    <property type="match status" value="1"/>
</dbReference>
<keyword evidence="4 6" id="KW-1133">Transmembrane helix</keyword>
<dbReference type="Pfam" id="PF03631">
    <property type="entry name" value="Virul_fac_BrkB"/>
    <property type="match status" value="1"/>
</dbReference>
<comment type="subcellular location">
    <subcellularLocation>
        <location evidence="1">Cell membrane</location>
        <topology evidence="1">Multi-pass membrane protein</topology>
    </subcellularLocation>
</comment>
<dbReference type="EMBL" id="CP003345">
    <property type="protein sequence ID" value="AFM05267.1"/>
    <property type="molecule type" value="Genomic_DNA"/>
</dbReference>
<keyword evidence="3 6" id="KW-0812">Transmembrane</keyword>
<dbReference type="PATRIC" id="fig|880071.3.peg.2912"/>
<feature type="transmembrane region" description="Helical" evidence="6">
    <location>
        <begin position="279"/>
        <end position="301"/>
    </location>
</feature>
<dbReference type="PANTHER" id="PTHR30213">
    <property type="entry name" value="INNER MEMBRANE PROTEIN YHJD"/>
    <property type="match status" value="1"/>
</dbReference>
<keyword evidence="2" id="KW-1003">Cell membrane</keyword>
<accession>I4AMT2</accession>
<evidence type="ECO:0000256" key="5">
    <source>
        <dbReference type="ARBA" id="ARBA00023136"/>
    </source>
</evidence>
<feature type="transmembrane region" description="Helical" evidence="6">
    <location>
        <begin position="65"/>
        <end position="87"/>
    </location>
</feature>
<proteinExistence type="predicted"/>
<evidence type="ECO:0000313" key="7">
    <source>
        <dbReference type="EMBL" id="AFM05267.1"/>
    </source>
</evidence>
<dbReference type="RefSeq" id="WP_014798701.1">
    <property type="nucleotide sequence ID" value="NC_018018.1"/>
</dbReference>
<evidence type="ECO:0000256" key="3">
    <source>
        <dbReference type="ARBA" id="ARBA00022692"/>
    </source>
</evidence>
<evidence type="ECO:0000256" key="1">
    <source>
        <dbReference type="ARBA" id="ARBA00004651"/>
    </source>
</evidence>
<organism evidence="7 8">
    <name type="scientific">Bernardetia litoralis (strain ATCC 23117 / DSM 6794 / NBRC 15988 / NCIMB 1366 / Fx l1 / Sio-4)</name>
    <name type="common">Flexibacter litoralis</name>
    <dbReference type="NCBI Taxonomy" id="880071"/>
    <lineage>
        <taxon>Bacteria</taxon>
        <taxon>Pseudomonadati</taxon>
        <taxon>Bacteroidota</taxon>
        <taxon>Cytophagia</taxon>
        <taxon>Cytophagales</taxon>
        <taxon>Bernardetiaceae</taxon>
        <taxon>Bernardetia</taxon>
    </lineage>
</organism>
<dbReference type="KEGG" id="fli:Fleli_2918"/>
<evidence type="ECO:0000256" key="6">
    <source>
        <dbReference type="SAM" id="Phobius"/>
    </source>
</evidence>
<reference evidence="8" key="1">
    <citation type="submission" date="2012-06" db="EMBL/GenBank/DDBJ databases">
        <title>The complete genome of Flexibacter litoralis DSM 6794.</title>
        <authorList>
            <person name="Lucas S."/>
            <person name="Copeland A."/>
            <person name="Lapidus A."/>
            <person name="Glavina del Rio T."/>
            <person name="Dalin E."/>
            <person name="Tice H."/>
            <person name="Bruce D."/>
            <person name="Goodwin L."/>
            <person name="Pitluck S."/>
            <person name="Peters L."/>
            <person name="Ovchinnikova G."/>
            <person name="Lu M."/>
            <person name="Kyrpides N."/>
            <person name="Mavromatis K."/>
            <person name="Ivanova N."/>
            <person name="Brettin T."/>
            <person name="Detter J.C."/>
            <person name="Han C."/>
            <person name="Larimer F."/>
            <person name="Land M."/>
            <person name="Hauser L."/>
            <person name="Markowitz V."/>
            <person name="Cheng J.-F."/>
            <person name="Hugenholtz P."/>
            <person name="Woyke T."/>
            <person name="Wu D."/>
            <person name="Spring S."/>
            <person name="Lang E."/>
            <person name="Kopitz M."/>
            <person name="Brambilla E."/>
            <person name="Klenk H.-P."/>
            <person name="Eisen J.A."/>
        </authorList>
    </citation>
    <scope>NUCLEOTIDE SEQUENCE [LARGE SCALE GENOMIC DNA]</scope>
    <source>
        <strain evidence="8">ATCC 23117 / DSM 6794 / NBRC 15988 / NCIMB 1366 / Sio-4</strain>
    </source>
</reference>
<feature type="transmembrane region" description="Helical" evidence="6">
    <location>
        <begin position="209"/>
        <end position="232"/>
    </location>
</feature>
<gene>
    <name evidence="7" type="ordered locus">Fleli_2918</name>
</gene>
<feature type="transmembrane region" description="Helical" evidence="6">
    <location>
        <begin position="244"/>
        <end position="267"/>
    </location>
</feature>
<name>I4AMT2_BERLS</name>
<dbReference type="Proteomes" id="UP000006054">
    <property type="component" value="Chromosome"/>
</dbReference>
<evidence type="ECO:0000313" key="8">
    <source>
        <dbReference type="Proteomes" id="UP000006054"/>
    </source>
</evidence>